<dbReference type="RefSeq" id="WP_208266138.1">
    <property type="nucleotide sequence ID" value="NZ_BAAAGM010000026.1"/>
</dbReference>
<organism evidence="8 9">
    <name type="scientific">Actinomadura nitritigenes</name>
    <dbReference type="NCBI Taxonomy" id="134602"/>
    <lineage>
        <taxon>Bacteria</taxon>
        <taxon>Bacillati</taxon>
        <taxon>Actinomycetota</taxon>
        <taxon>Actinomycetes</taxon>
        <taxon>Streptosporangiales</taxon>
        <taxon>Thermomonosporaceae</taxon>
        <taxon>Actinomadura</taxon>
    </lineage>
</organism>
<sequence>MSTNQPAKAAQAGGGGVPDARRLRTILIAVSIALMAVIASVTGLNVAQTRMAVEFGASQSTILWIINIYTLALAALLLPLGALGDRLGRRPMLLAGLGVFGTATVAAGLAPTAEVMIAARVAGGVGAAMIMPVTLAVITSTFPEGQRGKAIGVWTGVAGGGGILGMFLAALLVDVADWRWLFALPVVLVLAAVAMTLASVPNSRDTSAHRFDTVGASVSAVAVVGLIFVLQEGPERGWTAPATLTGLAAGLVAAIGFVAWELHRRDASLLDVRLFRERGLAGGSITLLVVFGVQAGIGVVLFPFFQAVLGWSGLLSTVAMMPMAIMMMTTSGLAPKLAARIGARSTMAAGVALAGVGMALMALLVSVGGGYPSILPGMLAMGLGMGLSMTPSTEAITASLPREKQGVASALNDVTREFGTALGVALLGALVSAGYRNAIDGRLHGIPEGAADTARQGVANAVEVASSTGPHAQDLLHAAQQSFVDGWQQAMWAGSAIMGVLLVSISLRGPRSTPSAVADEAEPAESGAAR</sequence>
<protein>
    <submittedName>
        <fullName evidence="8">MFS transporter</fullName>
    </submittedName>
</protein>
<evidence type="ECO:0000259" key="7">
    <source>
        <dbReference type="PROSITE" id="PS50850"/>
    </source>
</evidence>
<dbReference type="Gene3D" id="1.20.1720.10">
    <property type="entry name" value="Multidrug resistance protein D"/>
    <property type="match status" value="1"/>
</dbReference>
<dbReference type="PANTHER" id="PTHR42718:SF42">
    <property type="entry name" value="EXPORT PROTEIN"/>
    <property type="match status" value="1"/>
</dbReference>
<evidence type="ECO:0000313" key="9">
    <source>
        <dbReference type="Proteomes" id="UP000666915"/>
    </source>
</evidence>
<feature type="transmembrane region" description="Helical" evidence="6">
    <location>
        <begin position="62"/>
        <end position="80"/>
    </location>
</feature>
<evidence type="ECO:0000313" key="8">
    <source>
        <dbReference type="EMBL" id="MBO2437817.1"/>
    </source>
</evidence>
<keyword evidence="3 6" id="KW-1133">Transmembrane helix</keyword>
<dbReference type="EMBL" id="JAGEOK010000005">
    <property type="protein sequence ID" value="MBO2437817.1"/>
    <property type="molecule type" value="Genomic_DNA"/>
</dbReference>
<feature type="transmembrane region" description="Helical" evidence="6">
    <location>
        <begin position="150"/>
        <end position="172"/>
    </location>
</feature>
<evidence type="ECO:0000256" key="5">
    <source>
        <dbReference type="SAM" id="MobiDB-lite"/>
    </source>
</evidence>
<feature type="transmembrane region" description="Helical" evidence="6">
    <location>
        <begin position="92"/>
        <end position="111"/>
    </location>
</feature>
<dbReference type="InterPro" id="IPR011701">
    <property type="entry name" value="MFS"/>
</dbReference>
<dbReference type="CDD" id="cd17321">
    <property type="entry name" value="MFS_MMR_MDR_like"/>
    <property type="match status" value="1"/>
</dbReference>
<dbReference type="PROSITE" id="PS50850">
    <property type="entry name" value="MFS"/>
    <property type="match status" value="1"/>
</dbReference>
<feature type="transmembrane region" description="Helical" evidence="6">
    <location>
        <begin position="311"/>
        <end position="334"/>
    </location>
</feature>
<feature type="transmembrane region" description="Helical" evidence="6">
    <location>
        <begin position="26"/>
        <end position="47"/>
    </location>
</feature>
<proteinExistence type="predicted"/>
<feature type="transmembrane region" description="Helical" evidence="6">
    <location>
        <begin position="117"/>
        <end position="138"/>
    </location>
</feature>
<dbReference type="InterPro" id="IPR020846">
    <property type="entry name" value="MFS_dom"/>
</dbReference>
<feature type="region of interest" description="Disordered" evidence="5">
    <location>
        <begin position="510"/>
        <end position="530"/>
    </location>
</feature>
<dbReference type="InterPro" id="IPR036259">
    <property type="entry name" value="MFS_trans_sf"/>
</dbReference>
<comment type="caution">
    <text evidence="8">The sequence shown here is derived from an EMBL/GenBank/DDBJ whole genome shotgun (WGS) entry which is preliminary data.</text>
</comment>
<feature type="domain" description="Major facilitator superfamily (MFS) profile" evidence="7">
    <location>
        <begin position="26"/>
        <end position="513"/>
    </location>
</feature>
<feature type="transmembrane region" description="Helical" evidence="6">
    <location>
        <begin position="178"/>
        <end position="199"/>
    </location>
</feature>
<name>A0ABS3QV13_9ACTN</name>
<accession>A0ABS3QV13</accession>
<evidence type="ECO:0000256" key="4">
    <source>
        <dbReference type="ARBA" id="ARBA00023136"/>
    </source>
</evidence>
<keyword evidence="9" id="KW-1185">Reference proteome</keyword>
<comment type="subcellular location">
    <subcellularLocation>
        <location evidence="1">Cell membrane</location>
        <topology evidence="1">Multi-pass membrane protein</topology>
    </subcellularLocation>
</comment>
<dbReference type="Gene3D" id="1.20.1250.20">
    <property type="entry name" value="MFS general substrate transporter like domains"/>
    <property type="match status" value="1"/>
</dbReference>
<dbReference type="Proteomes" id="UP000666915">
    <property type="component" value="Unassembled WGS sequence"/>
</dbReference>
<dbReference type="Pfam" id="PF07690">
    <property type="entry name" value="MFS_1"/>
    <property type="match status" value="1"/>
</dbReference>
<dbReference type="PANTHER" id="PTHR42718">
    <property type="entry name" value="MAJOR FACILITATOR SUPERFAMILY MULTIDRUG TRANSPORTER MFSC"/>
    <property type="match status" value="1"/>
</dbReference>
<evidence type="ECO:0000256" key="1">
    <source>
        <dbReference type="ARBA" id="ARBA00004651"/>
    </source>
</evidence>
<feature type="transmembrane region" description="Helical" evidence="6">
    <location>
        <begin position="280"/>
        <end position="305"/>
    </location>
</feature>
<feature type="transmembrane region" description="Helical" evidence="6">
    <location>
        <begin position="346"/>
        <end position="368"/>
    </location>
</feature>
<evidence type="ECO:0000256" key="2">
    <source>
        <dbReference type="ARBA" id="ARBA00022692"/>
    </source>
</evidence>
<keyword evidence="4 6" id="KW-0472">Membrane</keyword>
<evidence type="ECO:0000256" key="6">
    <source>
        <dbReference type="SAM" id="Phobius"/>
    </source>
</evidence>
<reference evidence="8 9" key="1">
    <citation type="submission" date="2021-03" db="EMBL/GenBank/DDBJ databases">
        <authorList>
            <person name="Kanchanasin P."/>
            <person name="Saeng-In P."/>
            <person name="Phongsopitanun W."/>
            <person name="Yuki M."/>
            <person name="Kudo T."/>
            <person name="Ohkuma M."/>
            <person name="Tanasupawat S."/>
        </authorList>
    </citation>
    <scope>NUCLEOTIDE SEQUENCE [LARGE SCALE GENOMIC DNA]</scope>
    <source>
        <strain evidence="8 9">L46</strain>
    </source>
</reference>
<keyword evidence="2 6" id="KW-0812">Transmembrane</keyword>
<feature type="transmembrane region" description="Helical" evidence="6">
    <location>
        <begin position="211"/>
        <end position="230"/>
    </location>
</feature>
<gene>
    <name evidence="8" type="ORF">J4557_09825</name>
</gene>
<feature type="transmembrane region" description="Helical" evidence="6">
    <location>
        <begin position="242"/>
        <end position="260"/>
    </location>
</feature>
<dbReference type="SUPFAM" id="SSF103473">
    <property type="entry name" value="MFS general substrate transporter"/>
    <property type="match status" value="1"/>
</dbReference>
<evidence type="ECO:0000256" key="3">
    <source>
        <dbReference type="ARBA" id="ARBA00022989"/>
    </source>
</evidence>